<evidence type="ECO:0000256" key="28">
    <source>
        <dbReference type="ARBA" id="ARBA00049452"/>
    </source>
</evidence>
<keyword evidence="13" id="KW-0378">Hydrolase</keyword>
<comment type="catalytic activity">
    <reaction evidence="2">
        <text>a triacylglycerol + H2O = a diacylglycerol + a fatty acid + H(+)</text>
        <dbReference type="Rhea" id="RHEA:12044"/>
        <dbReference type="ChEBI" id="CHEBI:15377"/>
        <dbReference type="ChEBI" id="CHEBI:15378"/>
        <dbReference type="ChEBI" id="CHEBI:17855"/>
        <dbReference type="ChEBI" id="CHEBI:18035"/>
        <dbReference type="ChEBI" id="CHEBI:28868"/>
        <dbReference type="EC" id="3.1.1.3"/>
    </reaction>
</comment>
<comment type="catalytic activity">
    <reaction evidence="22">
        <text>1,2-di-(9Z-octadecenoyl)-sn-glycero-3-phosphocholine + H2O = (9Z-octadecenoyl)-sn-glycero-3-phosphocholine + (9Z)-octadecenoate + H(+)</text>
        <dbReference type="Rhea" id="RHEA:38699"/>
        <dbReference type="ChEBI" id="CHEBI:15377"/>
        <dbReference type="ChEBI" id="CHEBI:15378"/>
        <dbReference type="ChEBI" id="CHEBI:30823"/>
        <dbReference type="ChEBI" id="CHEBI:74669"/>
        <dbReference type="ChEBI" id="CHEBI:76083"/>
    </reaction>
    <physiologicalReaction direction="left-to-right" evidence="22">
        <dbReference type="Rhea" id="RHEA:38700"/>
    </physiologicalReaction>
</comment>
<dbReference type="InterPro" id="IPR036392">
    <property type="entry name" value="PLAT/LH2_dom_sf"/>
</dbReference>
<feature type="active site" description="Charge relay system" evidence="30">
    <location>
        <position position="273"/>
    </location>
</feature>
<evidence type="ECO:0000259" key="34">
    <source>
        <dbReference type="PROSITE" id="PS50095"/>
    </source>
</evidence>
<dbReference type="InterPro" id="IPR000734">
    <property type="entry name" value="TAG_lipase"/>
</dbReference>
<proteinExistence type="inferred from homology"/>
<dbReference type="PROSITE" id="PS50095">
    <property type="entry name" value="PLAT"/>
    <property type="match status" value="1"/>
</dbReference>
<dbReference type="CDD" id="cd01758">
    <property type="entry name" value="PLAT_LPL"/>
    <property type="match status" value="1"/>
</dbReference>
<evidence type="ECO:0000256" key="14">
    <source>
        <dbReference type="ARBA" id="ARBA00022850"/>
    </source>
</evidence>
<comment type="catalytic activity">
    <reaction evidence="25">
        <text>1-(9Z-octadecenoyl)-sn-glycero-3-phospho-L-serine + H2O = sn-glycero-3-phospho-L-serine + (9Z)-octadecenoate + H(+)</text>
        <dbReference type="Rhea" id="RHEA:40499"/>
        <dbReference type="ChEBI" id="CHEBI:15377"/>
        <dbReference type="ChEBI" id="CHEBI:15378"/>
        <dbReference type="ChEBI" id="CHEBI:30823"/>
        <dbReference type="ChEBI" id="CHEBI:64765"/>
        <dbReference type="ChEBI" id="CHEBI:74617"/>
    </reaction>
    <physiologicalReaction direction="left-to-right" evidence="25">
        <dbReference type="Rhea" id="RHEA:40500"/>
    </physiologicalReaction>
</comment>
<keyword evidence="14" id="KW-0345">HDL</keyword>
<dbReference type="Proteomes" id="UP000386466">
    <property type="component" value="Unassembled WGS sequence"/>
</dbReference>
<comment type="catalytic activity">
    <reaction evidence="29">
        <text>a 1-acyl-sn-glycero-3-phosphocholine + H2O = sn-glycerol 3-phosphocholine + a fatty acid + H(+)</text>
        <dbReference type="Rhea" id="RHEA:15177"/>
        <dbReference type="ChEBI" id="CHEBI:15377"/>
        <dbReference type="ChEBI" id="CHEBI:15378"/>
        <dbReference type="ChEBI" id="CHEBI:16870"/>
        <dbReference type="ChEBI" id="CHEBI:28868"/>
        <dbReference type="ChEBI" id="CHEBI:58168"/>
        <dbReference type="EC" id="3.1.1.5"/>
    </reaction>
</comment>
<keyword evidence="15" id="KW-0442">Lipid degradation</keyword>
<dbReference type="Pfam" id="PF00151">
    <property type="entry name" value="Lipase"/>
    <property type="match status" value="1"/>
</dbReference>
<evidence type="ECO:0000256" key="6">
    <source>
        <dbReference type="ARBA" id="ARBA00013179"/>
    </source>
</evidence>
<feature type="binding site" evidence="31">
    <location>
        <position position="207"/>
    </location>
    <ligand>
        <name>Ca(2+)</name>
        <dbReference type="ChEBI" id="CHEBI:29108"/>
    </ligand>
</feature>
<dbReference type="SUPFAM" id="SSF53474">
    <property type="entry name" value="alpha/beta-Hydrolases"/>
    <property type="match status" value="1"/>
</dbReference>
<dbReference type="PRINTS" id="PR00824">
    <property type="entry name" value="HEPLIPASE"/>
</dbReference>
<evidence type="ECO:0000256" key="9">
    <source>
        <dbReference type="ARBA" id="ARBA00019624"/>
    </source>
</evidence>
<evidence type="ECO:0000256" key="3">
    <source>
        <dbReference type="ARBA" id="ARBA00004613"/>
    </source>
</evidence>
<keyword evidence="31" id="KW-0106">Calcium</keyword>
<evidence type="ECO:0000256" key="1">
    <source>
        <dbReference type="ARBA" id="ARBA00000111"/>
    </source>
</evidence>
<dbReference type="GO" id="GO:0046872">
    <property type="term" value="F:metal ion binding"/>
    <property type="evidence" value="ECO:0007669"/>
    <property type="project" value="UniProtKB-KW"/>
</dbReference>
<feature type="binding site" evidence="31">
    <location>
        <position position="202"/>
    </location>
    <ligand>
        <name>Ca(2+)</name>
        <dbReference type="ChEBI" id="CHEBI:29108"/>
    </ligand>
</feature>
<keyword evidence="31" id="KW-0479">Metal-binding</keyword>
<evidence type="ECO:0000256" key="13">
    <source>
        <dbReference type="ARBA" id="ARBA00022801"/>
    </source>
</evidence>
<evidence type="ECO:0000256" key="19">
    <source>
        <dbReference type="ARBA" id="ARBA00030539"/>
    </source>
</evidence>
<evidence type="ECO:0000256" key="5">
    <source>
        <dbReference type="ARBA" id="ARBA00011738"/>
    </source>
</evidence>
<evidence type="ECO:0000256" key="25">
    <source>
        <dbReference type="ARBA" id="ARBA00048284"/>
    </source>
</evidence>
<comment type="catalytic activity">
    <reaction evidence="1">
        <text>a 1,2-diacyl-sn-glycero-3-phosphocholine + H2O = a 2-acyl-sn-glycero-3-phosphocholine + a fatty acid + H(+)</text>
        <dbReference type="Rhea" id="RHEA:18689"/>
        <dbReference type="ChEBI" id="CHEBI:15377"/>
        <dbReference type="ChEBI" id="CHEBI:15378"/>
        <dbReference type="ChEBI" id="CHEBI:28868"/>
        <dbReference type="ChEBI" id="CHEBI:57643"/>
        <dbReference type="ChEBI" id="CHEBI:57875"/>
        <dbReference type="EC" id="3.1.1.32"/>
    </reaction>
</comment>
<evidence type="ECO:0000256" key="10">
    <source>
        <dbReference type="ARBA" id="ARBA00022525"/>
    </source>
</evidence>
<evidence type="ECO:0000256" key="8">
    <source>
        <dbReference type="ARBA" id="ARBA00013279"/>
    </source>
</evidence>
<comment type="catalytic activity">
    <reaction evidence="27">
        <text>1-hexadecanoyl-sn-glycero-3-phosphocholine + H2O = sn-glycerol 3-phosphocholine + hexadecanoate + H(+)</text>
        <dbReference type="Rhea" id="RHEA:40435"/>
        <dbReference type="ChEBI" id="CHEBI:7896"/>
        <dbReference type="ChEBI" id="CHEBI:15377"/>
        <dbReference type="ChEBI" id="CHEBI:15378"/>
        <dbReference type="ChEBI" id="CHEBI:16870"/>
        <dbReference type="ChEBI" id="CHEBI:72998"/>
    </reaction>
    <physiologicalReaction direction="left-to-right" evidence="27">
        <dbReference type="Rhea" id="RHEA:40436"/>
    </physiologicalReaction>
</comment>
<comment type="similarity">
    <text evidence="4 33">Belongs to the AB hydrolase superfamily. Lipase family.</text>
</comment>
<comment type="function">
    <text evidence="21">Catalyzes the hydrolysis of triglycerides and phospholipids present in circulating plasma lipoproteins, including chylomicrons, intermediate density lipoproteins (IDL), low density lipoproteins (LDL) of large size and high density lipoproteins (HDL), releasing free fatty acids (FFA) and smaller lipoprotein particles. Also exhibits lysophospholipase activity. Can hydrolyze both neutral lipid and phospholipid substrates but shows a greater binding affinity for neutral lipid substrates than phospholipid substrates. In native LDL, preferentially hydrolyzes the phosphatidylcholine species containing polyunsaturated fatty acids at sn-2 position.</text>
</comment>
<sequence>MESEAEAGRQQFWQVFEEVVGHLNHLGAFPAGPFGRRPRAAETKEASQETEIRFLLFQEETDKGCQIRLNHPDTLQQCGFNSSLPLVMIIHGWSVDGFLEDWIWQMVAALKSGMAQPVNVGLADWLTLAYHHYTMAAEMCSNIGHVCASVSTFVKHTGLTLGPIWTEAGSSTLTWERPQIPRKNWGLDAAGPLFEGSSPSDRLSPDDANFVDAIHTFTREHMGLSVGIKQPIAHYDFYPNGGYFQPGCHLLQLYKHISKHGLNAITQTIKCSHERSVHLFIDSLLHASMQSTAYQCSDMGTFSQGLCLSCKKGHCNTLGYHIRQEWQGKKSKKLFLATRAQSPFKVYHYQFKIQFINQLEKPVEPTFTMTLLGTKEENQKITITLDQEITSNKTYSFLITLDLDIGELVMIKFKWENGAVWTNVWNTVQTIIPWSRRPLYSGLVAKTIRVKAGETQQRMTFCSENTDGLQLQPTQEKTFVRCNRNSKKLKGNIR</sequence>
<evidence type="ECO:0000313" key="36">
    <source>
        <dbReference type="Proteomes" id="UP000386466"/>
    </source>
</evidence>
<evidence type="ECO:0000256" key="29">
    <source>
        <dbReference type="ARBA" id="ARBA00049531"/>
    </source>
</evidence>
<keyword evidence="36" id="KW-1185">Reference proteome</keyword>
<dbReference type="EC" id="3.1.1.32" evidence="6"/>
<gene>
    <name evidence="35" type="ORF">LYPA_23C014981</name>
</gene>
<dbReference type="FunFam" id="3.40.50.1820:FF:000441">
    <property type="entry name" value="Lipoprotein lipase"/>
    <property type="match status" value="1"/>
</dbReference>
<dbReference type="InterPro" id="IPR002333">
    <property type="entry name" value="Lipase_hep"/>
</dbReference>
<evidence type="ECO:0000256" key="2">
    <source>
        <dbReference type="ARBA" id="ARBA00001024"/>
    </source>
</evidence>
<dbReference type="InterPro" id="IPR016272">
    <property type="entry name" value="Lipase_LIPH"/>
</dbReference>
<protein>
    <recommendedName>
        <fullName evidence="9">Hepatic triacylglycerol lipase</fullName>
        <ecNumber evidence="8">3.1.1.3</ecNumber>
        <ecNumber evidence="6">3.1.1.32</ecNumber>
        <ecNumber evidence="7">3.1.1.5</ecNumber>
    </recommendedName>
    <alternativeName>
        <fullName evidence="19">Lipase member C</fullName>
    </alternativeName>
    <alternativeName>
        <fullName evidence="18">Lysophospholipase</fullName>
    </alternativeName>
    <alternativeName>
        <fullName evidence="20">Phospholipase A1</fullName>
    </alternativeName>
</protein>
<dbReference type="GO" id="GO:0008201">
    <property type="term" value="F:heparin binding"/>
    <property type="evidence" value="ECO:0007669"/>
    <property type="project" value="UniProtKB-KW"/>
</dbReference>
<evidence type="ECO:0000256" key="17">
    <source>
        <dbReference type="ARBA" id="ARBA00023180"/>
    </source>
</evidence>
<evidence type="ECO:0000256" key="33">
    <source>
        <dbReference type="RuleBase" id="RU004262"/>
    </source>
</evidence>
<evidence type="ECO:0000256" key="32">
    <source>
        <dbReference type="PROSITE-ProRule" id="PRU00152"/>
    </source>
</evidence>
<dbReference type="EC" id="3.1.1.3" evidence="8"/>
<evidence type="ECO:0000256" key="18">
    <source>
        <dbReference type="ARBA" id="ARBA00029723"/>
    </source>
</evidence>
<keyword evidence="17" id="KW-0325">Glycoprotein</keyword>
<evidence type="ECO:0000256" key="21">
    <source>
        <dbReference type="ARBA" id="ARBA00045615"/>
    </source>
</evidence>
<evidence type="ECO:0000256" key="20">
    <source>
        <dbReference type="ARBA" id="ARBA00031180"/>
    </source>
</evidence>
<dbReference type="AlphaFoldDB" id="A0A485NCU2"/>
<dbReference type="PANTHER" id="PTHR11610:SF2">
    <property type="entry name" value="HEPATIC TRIACYLGLYCEROL LIPASE"/>
    <property type="match status" value="1"/>
</dbReference>
<comment type="catalytic activity">
    <reaction evidence="28">
        <text>1,2,3-tri-(9Z-octadecenoyl)-glycerol + H2O = 2,3-di-(9Z)-octadecenoyl-sn-glycerol + (9Z)-octadecenoate + H(+)</text>
        <dbReference type="Rhea" id="RHEA:38391"/>
        <dbReference type="ChEBI" id="CHEBI:15377"/>
        <dbReference type="ChEBI" id="CHEBI:15378"/>
        <dbReference type="ChEBI" id="CHEBI:30823"/>
        <dbReference type="ChEBI" id="CHEBI:53753"/>
        <dbReference type="ChEBI" id="CHEBI:75824"/>
    </reaction>
    <physiologicalReaction direction="left-to-right" evidence="28">
        <dbReference type="Rhea" id="RHEA:38392"/>
    </physiologicalReaction>
</comment>
<dbReference type="GO" id="GO:0034364">
    <property type="term" value="C:high-density lipoprotein particle"/>
    <property type="evidence" value="ECO:0007669"/>
    <property type="project" value="UniProtKB-KW"/>
</dbReference>
<evidence type="ECO:0000256" key="11">
    <source>
        <dbReference type="ARBA" id="ARBA00022674"/>
    </source>
</evidence>
<comment type="subcellular location">
    <subcellularLocation>
        <location evidence="3">Secreted</location>
    </subcellularLocation>
</comment>
<feature type="domain" description="PLAT" evidence="34">
    <location>
        <begin position="347"/>
        <end position="481"/>
    </location>
</feature>
<dbReference type="GO" id="GO:0004622">
    <property type="term" value="F:phosphatidylcholine lysophospholipase activity"/>
    <property type="evidence" value="ECO:0007669"/>
    <property type="project" value="UniProtKB-EC"/>
</dbReference>
<dbReference type="Pfam" id="PF01477">
    <property type="entry name" value="PLAT"/>
    <property type="match status" value="1"/>
</dbReference>
<dbReference type="SUPFAM" id="SSF49723">
    <property type="entry name" value="Lipase/lipooxygenase domain (PLAT/LH2 domain)"/>
    <property type="match status" value="1"/>
</dbReference>
<dbReference type="PANTHER" id="PTHR11610">
    <property type="entry name" value="LIPASE"/>
    <property type="match status" value="1"/>
</dbReference>
<dbReference type="GO" id="GO:0016042">
    <property type="term" value="P:lipid catabolic process"/>
    <property type="evidence" value="ECO:0007669"/>
    <property type="project" value="UniProtKB-KW"/>
</dbReference>
<dbReference type="PIRSF" id="PIRSF000865">
    <property type="entry name" value="Lipoprotein_lipase_LIPH"/>
    <property type="match status" value="1"/>
</dbReference>
<dbReference type="GO" id="GO:0004465">
    <property type="term" value="F:lipoprotein lipase activity"/>
    <property type="evidence" value="ECO:0007669"/>
    <property type="project" value="TreeGrafter"/>
</dbReference>
<evidence type="ECO:0000256" key="24">
    <source>
        <dbReference type="ARBA" id="ARBA00047699"/>
    </source>
</evidence>
<evidence type="ECO:0000256" key="4">
    <source>
        <dbReference type="ARBA" id="ARBA00010701"/>
    </source>
</evidence>
<name>A0A485NCU2_LYNPA</name>
<evidence type="ECO:0000256" key="30">
    <source>
        <dbReference type="PIRSR" id="PIRSR000865-1"/>
    </source>
</evidence>
<evidence type="ECO:0000256" key="16">
    <source>
        <dbReference type="ARBA" id="ARBA00023098"/>
    </source>
</evidence>
<accession>A0A485NCU2</accession>
<dbReference type="PRINTS" id="PR00821">
    <property type="entry name" value="TAGLIPASE"/>
</dbReference>
<reference evidence="35 36" key="1">
    <citation type="submission" date="2019-01" db="EMBL/GenBank/DDBJ databases">
        <authorList>
            <person name="Alioto T."/>
            <person name="Alioto T."/>
        </authorList>
    </citation>
    <scope>NUCLEOTIDE SEQUENCE [LARGE SCALE GENOMIC DNA]</scope>
</reference>
<dbReference type="SMART" id="SM00308">
    <property type="entry name" value="LH2"/>
    <property type="match status" value="1"/>
</dbReference>
<evidence type="ECO:0000256" key="7">
    <source>
        <dbReference type="ARBA" id="ARBA00013274"/>
    </source>
</evidence>
<dbReference type="InterPro" id="IPR029058">
    <property type="entry name" value="AB_hydrolase_fold"/>
</dbReference>
<evidence type="ECO:0000256" key="23">
    <source>
        <dbReference type="ARBA" id="ARBA00047668"/>
    </source>
</evidence>
<keyword evidence="12" id="KW-0732">Signal</keyword>
<dbReference type="GO" id="GO:0034185">
    <property type="term" value="F:apolipoprotein binding"/>
    <property type="evidence" value="ECO:0007669"/>
    <property type="project" value="TreeGrafter"/>
</dbReference>
<comment type="caution">
    <text evidence="32">Lacks conserved residue(s) required for the propagation of feature annotation.</text>
</comment>
<dbReference type="EC" id="3.1.1.5" evidence="7"/>
<evidence type="ECO:0000256" key="27">
    <source>
        <dbReference type="ARBA" id="ARBA00048656"/>
    </source>
</evidence>
<feature type="active site" description="Charge relay system" evidence="30">
    <location>
        <position position="188"/>
    </location>
</feature>
<comment type="catalytic activity">
    <reaction evidence="23">
        <text>1,2-dihexadecanoyl-sn-glycero-3-phosphocholine + H2O = hexadecanoyl-sn-glycero-3-phosphocholine + hexadecanoate + H(+)</text>
        <dbReference type="Rhea" id="RHEA:41384"/>
        <dbReference type="ChEBI" id="CHEBI:7896"/>
        <dbReference type="ChEBI" id="CHEBI:15377"/>
        <dbReference type="ChEBI" id="CHEBI:15378"/>
        <dbReference type="ChEBI" id="CHEBI:64563"/>
        <dbReference type="ChEBI" id="CHEBI:72999"/>
    </reaction>
    <physiologicalReaction direction="left-to-right" evidence="23">
        <dbReference type="Rhea" id="RHEA:41385"/>
    </physiologicalReaction>
</comment>
<comment type="subunit">
    <text evidence="5">Homodimer.</text>
</comment>
<keyword evidence="16" id="KW-0443">Lipid metabolism</keyword>
<dbReference type="Gene3D" id="3.40.50.1820">
    <property type="entry name" value="alpha/beta hydrolase"/>
    <property type="match status" value="1"/>
</dbReference>
<dbReference type="InterPro" id="IPR001024">
    <property type="entry name" value="PLAT/LH2_dom"/>
</dbReference>
<keyword evidence="11" id="KW-0358">Heparin-binding</keyword>
<evidence type="ECO:0000256" key="22">
    <source>
        <dbReference type="ARBA" id="ARBA00047643"/>
    </source>
</evidence>
<keyword evidence="10" id="KW-0964">Secreted</keyword>
<feature type="active site" description="Nucleophile" evidence="30">
    <location>
        <position position="170"/>
    </location>
</feature>
<evidence type="ECO:0000313" key="35">
    <source>
        <dbReference type="EMBL" id="VFV30034.1"/>
    </source>
</evidence>
<dbReference type="InterPro" id="IPR013818">
    <property type="entry name" value="Lipase"/>
</dbReference>
<evidence type="ECO:0000256" key="15">
    <source>
        <dbReference type="ARBA" id="ARBA00022963"/>
    </source>
</evidence>
<dbReference type="GO" id="GO:0008970">
    <property type="term" value="F:phospholipase A1 activity"/>
    <property type="evidence" value="ECO:0007669"/>
    <property type="project" value="UniProtKB-EC"/>
</dbReference>
<dbReference type="FunFam" id="2.60.60.20:FF:000010">
    <property type="entry name" value="hepatic triacylglycerol lipase"/>
    <property type="match status" value="1"/>
</dbReference>
<evidence type="ECO:0000256" key="31">
    <source>
        <dbReference type="PIRSR" id="PIRSR000865-2"/>
    </source>
</evidence>
<comment type="catalytic activity">
    <reaction evidence="24">
        <text>1,3-di-(9Z-octadecenoyl)-glycerol + H2O = 3-(9Z-octadecenoyl)-sn-glycerol + (9Z)-octadecenoate + H(+)</text>
        <dbReference type="Rhea" id="RHEA:38651"/>
        <dbReference type="ChEBI" id="CHEBI:15377"/>
        <dbReference type="ChEBI" id="CHEBI:15378"/>
        <dbReference type="ChEBI" id="CHEBI:30823"/>
        <dbReference type="ChEBI" id="CHEBI:75735"/>
        <dbReference type="ChEBI" id="CHEBI:75938"/>
    </reaction>
    <physiologicalReaction direction="left-to-right" evidence="24">
        <dbReference type="Rhea" id="RHEA:38652"/>
    </physiologicalReaction>
</comment>
<dbReference type="Gene3D" id="2.60.60.20">
    <property type="entry name" value="PLAT/LH2 domain"/>
    <property type="match status" value="1"/>
</dbReference>
<organism evidence="35 36">
    <name type="scientific">Lynx pardinus</name>
    <name type="common">Iberian lynx</name>
    <name type="synonym">Felis pardina</name>
    <dbReference type="NCBI Taxonomy" id="191816"/>
    <lineage>
        <taxon>Eukaryota</taxon>
        <taxon>Metazoa</taxon>
        <taxon>Chordata</taxon>
        <taxon>Craniata</taxon>
        <taxon>Vertebrata</taxon>
        <taxon>Euteleostomi</taxon>
        <taxon>Mammalia</taxon>
        <taxon>Eutheria</taxon>
        <taxon>Laurasiatheria</taxon>
        <taxon>Carnivora</taxon>
        <taxon>Feliformia</taxon>
        <taxon>Felidae</taxon>
        <taxon>Felinae</taxon>
        <taxon>Lynx</taxon>
    </lineage>
</organism>
<evidence type="ECO:0000256" key="12">
    <source>
        <dbReference type="ARBA" id="ARBA00022729"/>
    </source>
</evidence>
<evidence type="ECO:0000256" key="26">
    <source>
        <dbReference type="ARBA" id="ARBA00048382"/>
    </source>
</evidence>
<dbReference type="EMBL" id="CAAGRJ010013529">
    <property type="protein sequence ID" value="VFV30034.1"/>
    <property type="molecule type" value="Genomic_DNA"/>
</dbReference>
<comment type="catalytic activity">
    <reaction evidence="26">
        <text>1,2-di-(9Z-octadecenoyl)-sn-glycerol + H2O = 2-(9Z-octadecenoyl)-glycerol + (9Z)-octadecenoate + H(+)</text>
        <dbReference type="Rhea" id="RHEA:38511"/>
        <dbReference type="ChEBI" id="CHEBI:15377"/>
        <dbReference type="ChEBI" id="CHEBI:15378"/>
        <dbReference type="ChEBI" id="CHEBI:30823"/>
        <dbReference type="ChEBI" id="CHEBI:52333"/>
        <dbReference type="ChEBI" id="CHEBI:73990"/>
    </reaction>
    <physiologicalReaction direction="left-to-right" evidence="26">
        <dbReference type="Rhea" id="RHEA:38512"/>
    </physiologicalReaction>
</comment>